<dbReference type="InterPro" id="IPR015433">
    <property type="entry name" value="PI3/4_kinase"/>
</dbReference>
<dbReference type="GO" id="GO:0035005">
    <property type="term" value="F:1-phosphatidylinositol-4-phosphate 3-kinase activity"/>
    <property type="evidence" value="ECO:0007669"/>
    <property type="project" value="TreeGrafter"/>
</dbReference>
<dbReference type="Proteomes" id="UP000828390">
    <property type="component" value="Unassembled WGS sequence"/>
</dbReference>
<dbReference type="PROSITE" id="PS51544">
    <property type="entry name" value="PI3K_ABD"/>
    <property type="match status" value="1"/>
</dbReference>
<dbReference type="SMART" id="SM00144">
    <property type="entry name" value="PI3K_rbd"/>
    <property type="match status" value="1"/>
</dbReference>
<dbReference type="InterPro" id="IPR003113">
    <property type="entry name" value="PI3K_ABD"/>
</dbReference>
<dbReference type="GO" id="GO:0048015">
    <property type="term" value="P:phosphatidylinositol-mediated signaling"/>
    <property type="evidence" value="ECO:0007669"/>
    <property type="project" value="TreeGrafter"/>
</dbReference>
<dbReference type="Pfam" id="PF02192">
    <property type="entry name" value="PI3K_p85B"/>
    <property type="match status" value="1"/>
</dbReference>
<dbReference type="PANTHER" id="PTHR10048:SF111">
    <property type="entry name" value="PHOSPHATIDYLINOSITOL 3-KINASE AGE-1"/>
    <property type="match status" value="1"/>
</dbReference>
<evidence type="ECO:0000313" key="5">
    <source>
        <dbReference type="EMBL" id="KAH3822699.1"/>
    </source>
</evidence>
<dbReference type="GO" id="GO:0005737">
    <property type="term" value="C:cytoplasm"/>
    <property type="evidence" value="ECO:0007669"/>
    <property type="project" value="TreeGrafter"/>
</dbReference>
<dbReference type="PANTHER" id="PTHR10048">
    <property type="entry name" value="PHOSPHATIDYLINOSITOL KINASE"/>
    <property type="match status" value="1"/>
</dbReference>
<dbReference type="InterPro" id="IPR029071">
    <property type="entry name" value="Ubiquitin-like_domsf"/>
</dbReference>
<dbReference type="SMART" id="SM00142">
    <property type="entry name" value="PI3K_C2"/>
    <property type="match status" value="1"/>
</dbReference>
<dbReference type="SMART" id="SM00143">
    <property type="entry name" value="PI3K_p85B"/>
    <property type="match status" value="1"/>
</dbReference>
<feature type="domain" description="PI3K-ABD" evidence="2">
    <location>
        <begin position="1"/>
        <end position="64"/>
    </location>
</feature>
<dbReference type="GO" id="GO:0005942">
    <property type="term" value="C:phosphatidylinositol 3-kinase complex"/>
    <property type="evidence" value="ECO:0007669"/>
    <property type="project" value="TreeGrafter"/>
</dbReference>
<dbReference type="GO" id="GO:0005886">
    <property type="term" value="C:plasma membrane"/>
    <property type="evidence" value="ECO:0007669"/>
    <property type="project" value="TreeGrafter"/>
</dbReference>
<evidence type="ECO:0000256" key="1">
    <source>
        <dbReference type="PROSITE-ProRule" id="PRU00880"/>
    </source>
</evidence>
<dbReference type="GO" id="GO:0016477">
    <property type="term" value="P:cell migration"/>
    <property type="evidence" value="ECO:0007669"/>
    <property type="project" value="TreeGrafter"/>
</dbReference>
<dbReference type="Gene3D" id="2.60.40.150">
    <property type="entry name" value="C2 domain"/>
    <property type="match status" value="1"/>
</dbReference>
<protein>
    <submittedName>
        <fullName evidence="5">Uncharacterized protein</fullName>
    </submittedName>
</protein>
<dbReference type="InterPro" id="IPR035892">
    <property type="entry name" value="C2_domain_sf"/>
</dbReference>
<dbReference type="SUPFAM" id="SSF49562">
    <property type="entry name" value="C2 domain (Calcium/lipid-binding domain, CaLB)"/>
    <property type="match status" value="1"/>
</dbReference>
<evidence type="ECO:0000259" key="4">
    <source>
        <dbReference type="PROSITE" id="PS51547"/>
    </source>
</evidence>
<keyword evidence="6" id="KW-1185">Reference proteome</keyword>
<dbReference type="GO" id="GO:0016303">
    <property type="term" value="F:1-phosphatidylinositol-3-kinase activity"/>
    <property type="evidence" value="ECO:0007669"/>
    <property type="project" value="TreeGrafter"/>
</dbReference>
<organism evidence="5 6">
    <name type="scientific">Dreissena polymorpha</name>
    <name type="common">Zebra mussel</name>
    <name type="synonym">Mytilus polymorpha</name>
    <dbReference type="NCBI Taxonomy" id="45954"/>
    <lineage>
        <taxon>Eukaryota</taxon>
        <taxon>Metazoa</taxon>
        <taxon>Spiralia</taxon>
        <taxon>Lophotrochozoa</taxon>
        <taxon>Mollusca</taxon>
        <taxon>Bivalvia</taxon>
        <taxon>Autobranchia</taxon>
        <taxon>Heteroconchia</taxon>
        <taxon>Euheterodonta</taxon>
        <taxon>Imparidentia</taxon>
        <taxon>Neoheterodontei</taxon>
        <taxon>Myida</taxon>
        <taxon>Dreissenoidea</taxon>
        <taxon>Dreissenidae</taxon>
        <taxon>Dreissena</taxon>
    </lineage>
</organism>
<sequence>MEKIKSDLWMEAKKYPLFHKLTDPSSYIFVGITQDAAREEFYDETRRLCDLRLFQPILKVVEPKGNREEKMQNYEIGTAIGISVNEFNEMKDLEVMTFRRNILKICQEAFEERRRDGKHSLALYLYPPDVESSAKLPSHLEEKLQDKQILVCVWVVHSDSSRNKYTVRISHAAKPIDVIAETIRRRGRAKGQSRVETERCIEAFSHTYVLKVCGCDDFLFEGYPISQYKCIRECIETGNIPQLMLLTKDNVYATIRDIPFTVPSYVQKGIQALNDACNKQTISILDRIHVNFKMKVHCATNVNVKEQGGKIFVRAGLYHGTESLCQNQLTKEMDWDVPRWNEWLEFLFLPDMPRSAKICFSLCTISKRKNRKIYYALAWGNLQLFDFNNHLMNDMVSLQLWPMPHGLEELLNPLGIPG</sequence>
<dbReference type="Gene3D" id="3.10.20.770">
    <property type="match status" value="1"/>
</dbReference>
<dbReference type="EMBL" id="JAIWYP010000005">
    <property type="protein sequence ID" value="KAH3822699.1"/>
    <property type="molecule type" value="Genomic_DNA"/>
</dbReference>
<reference evidence="5" key="2">
    <citation type="submission" date="2020-11" db="EMBL/GenBank/DDBJ databases">
        <authorList>
            <person name="McCartney M.A."/>
            <person name="Auch B."/>
            <person name="Kono T."/>
            <person name="Mallez S."/>
            <person name="Becker A."/>
            <person name="Gohl D.M."/>
            <person name="Silverstein K.A.T."/>
            <person name="Koren S."/>
            <person name="Bechman K.B."/>
            <person name="Herman A."/>
            <person name="Abrahante J.E."/>
            <person name="Garbe J."/>
        </authorList>
    </citation>
    <scope>NUCLEOTIDE SEQUENCE</scope>
    <source>
        <strain evidence="5">Duluth1</strain>
        <tissue evidence="5">Whole animal</tissue>
    </source>
</reference>
<comment type="similarity">
    <text evidence="1">Belongs to the PI3/PI4-kinase family.</text>
</comment>
<dbReference type="PROSITE" id="PS51546">
    <property type="entry name" value="PI3K_RBD"/>
    <property type="match status" value="1"/>
</dbReference>
<dbReference type="PROSITE" id="PS51547">
    <property type="entry name" value="C2_PI3K"/>
    <property type="match status" value="1"/>
</dbReference>
<dbReference type="GO" id="GO:0043491">
    <property type="term" value="P:phosphatidylinositol 3-kinase/protein kinase B signal transduction"/>
    <property type="evidence" value="ECO:0007669"/>
    <property type="project" value="TreeGrafter"/>
</dbReference>
<dbReference type="Pfam" id="PF00792">
    <property type="entry name" value="PI3K_C2"/>
    <property type="match status" value="1"/>
</dbReference>
<dbReference type="InterPro" id="IPR002420">
    <property type="entry name" value="PI3K-type_C2_dom"/>
</dbReference>
<gene>
    <name evidence="5" type="ORF">DPMN_124489</name>
</gene>
<accession>A0A9D4GSP8</accession>
<evidence type="ECO:0000313" key="6">
    <source>
        <dbReference type="Proteomes" id="UP000828390"/>
    </source>
</evidence>
<comment type="caution">
    <text evidence="5">The sequence shown here is derived from an EMBL/GenBank/DDBJ whole genome shotgun (WGS) entry which is preliminary data.</text>
</comment>
<name>A0A9D4GSP8_DREPO</name>
<evidence type="ECO:0000259" key="2">
    <source>
        <dbReference type="PROSITE" id="PS51544"/>
    </source>
</evidence>
<dbReference type="AlphaFoldDB" id="A0A9D4GSP8"/>
<reference evidence="5" key="1">
    <citation type="journal article" date="2019" name="bioRxiv">
        <title>The Genome of the Zebra Mussel, Dreissena polymorpha: A Resource for Invasive Species Research.</title>
        <authorList>
            <person name="McCartney M.A."/>
            <person name="Auch B."/>
            <person name="Kono T."/>
            <person name="Mallez S."/>
            <person name="Zhang Y."/>
            <person name="Obille A."/>
            <person name="Becker A."/>
            <person name="Abrahante J.E."/>
            <person name="Garbe J."/>
            <person name="Badalamenti J.P."/>
            <person name="Herman A."/>
            <person name="Mangelson H."/>
            <person name="Liachko I."/>
            <person name="Sullivan S."/>
            <person name="Sone E.D."/>
            <person name="Koren S."/>
            <person name="Silverstein K.A.T."/>
            <person name="Beckman K.B."/>
            <person name="Gohl D.M."/>
        </authorList>
    </citation>
    <scope>NUCLEOTIDE SEQUENCE</scope>
    <source>
        <strain evidence="5">Duluth1</strain>
        <tissue evidence="5">Whole animal</tissue>
    </source>
</reference>
<feature type="domain" description="C2 PI3K-type" evidence="4">
    <location>
        <begin position="288"/>
        <end position="418"/>
    </location>
</feature>
<feature type="domain" description="PI3K-RBD" evidence="3">
    <location>
        <begin position="146"/>
        <end position="247"/>
    </location>
</feature>
<dbReference type="Pfam" id="PF00794">
    <property type="entry name" value="PI3K_rbd"/>
    <property type="match status" value="1"/>
</dbReference>
<evidence type="ECO:0000259" key="3">
    <source>
        <dbReference type="PROSITE" id="PS51546"/>
    </source>
</evidence>
<dbReference type="SUPFAM" id="SSF54236">
    <property type="entry name" value="Ubiquitin-like"/>
    <property type="match status" value="1"/>
</dbReference>
<dbReference type="InterPro" id="IPR000341">
    <property type="entry name" value="PI3K_Ras-bd_dom"/>
</dbReference>
<proteinExistence type="inferred from homology"/>